<protein>
    <submittedName>
        <fullName evidence="2">RagB/SusD family nutrient uptake outer membrane protein</fullName>
    </submittedName>
</protein>
<dbReference type="RefSeq" id="WP_122201129.1">
    <property type="nucleotide sequence ID" value="NZ_CABJFV010000004.1"/>
</dbReference>
<dbReference type="EMBL" id="QSGO01000004">
    <property type="protein sequence ID" value="RHB36288.1"/>
    <property type="molecule type" value="Genomic_DNA"/>
</dbReference>
<dbReference type="PROSITE" id="PS51257">
    <property type="entry name" value="PROKAR_LIPOPROTEIN"/>
    <property type="match status" value="1"/>
</dbReference>
<sequence length="736" mass="82529">MKHKLLNYFCLLFLLAFVTGCEEDNKDDFTPKLYKVTGKVEKGPFINGSKITAQALDKDYNLTGEVYQGIIVDDDGSFNLGEIKLNSSYVLLTADGYYFNEVDGELSTGQISLQSIVNLADNKQANINILTHLKTQRMMQLLRNNKPDFNEADAKVQKEVLKSFGLERYAEKDVCNFSIASGTDEAGALIVVSSTLLRDRTDAELTEYLAKLSAEFKAEGTFTDNTKKQLREDAMMLDVNDISDNIISRYKKLNMDVTVPNLNYFIDWDGDGIAGNEPDAGGDMTLTLDKKELSIPAEGGTFRIKIECKVPVTLERPAGIPDEPVFEESLKVFKYTDINYTKTIEENELVIVARPADGALIKGESITVYTTSGKLSAELRITQNGDPSKQIEFGEDGQAVVAGIAYQMMISMQDFSNLDGYYTQSFDGRNAPYHAIYEHTLTPRDSEILNIWRKAYNAISRIRMLDYILEKGGLVEAPSFMAYIHQLTAVQYFQLASWWENVPYVINYDDPLGGSQQLGSEDLFANFIDDLNYCVEHSKLEPGGFDTPEGVLYPSKGASLALLAKMYLHQKSYAQAYNYLKRIIDSGVYALESSSETSLGLNSREIVWGLRTDSLQQSSESVLKGNAYVPFVTYTEVLLSAAECAYHLGNRAEAMAYSNRVTQARNLPLISEVNFIESLRSVWQSELKGFGSYFSFLRRNNLAVEQLNIKDYQQLLPIPLQEIEANQNLIQNPGWK</sequence>
<gene>
    <name evidence="2" type="ORF">DW888_06475</name>
</gene>
<evidence type="ECO:0000313" key="2">
    <source>
        <dbReference type="EMBL" id="RHB36288.1"/>
    </source>
</evidence>
<keyword evidence="1" id="KW-0732">Signal</keyword>
<name>A0A413VRT6_9BACE</name>
<comment type="caution">
    <text evidence="2">The sequence shown here is derived from an EMBL/GenBank/DDBJ whole genome shotgun (WGS) entry which is preliminary data.</text>
</comment>
<evidence type="ECO:0000313" key="3">
    <source>
        <dbReference type="Proteomes" id="UP000284379"/>
    </source>
</evidence>
<reference evidence="2 3" key="1">
    <citation type="submission" date="2018-08" db="EMBL/GenBank/DDBJ databases">
        <title>A genome reference for cultivated species of the human gut microbiota.</title>
        <authorList>
            <person name="Zou Y."/>
            <person name="Xue W."/>
            <person name="Luo G."/>
        </authorList>
    </citation>
    <scope>NUCLEOTIDE SEQUENCE [LARGE SCALE GENOMIC DNA]</scope>
    <source>
        <strain evidence="2 3">AM40-30BH</strain>
    </source>
</reference>
<feature type="signal peptide" evidence="1">
    <location>
        <begin position="1"/>
        <end position="20"/>
    </location>
</feature>
<evidence type="ECO:0000256" key="1">
    <source>
        <dbReference type="SAM" id="SignalP"/>
    </source>
</evidence>
<dbReference type="InterPro" id="IPR011990">
    <property type="entry name" value="TPR-like_helical_dom_sf"/>
</dbReference>
<proteinExistence type="predicted"/>
<accession>A0A413VRT6</accession>
<dbReference type="Proteomes" id="UP000284379">
    <property type="component" value="Unassembled WGS sequence"/>
</dbReference>
<organism evidence="2 3">
    <name type="scientific">Bacteroides nordii</name>
    <dbReference type="NCBI Taxonomy" id="291645"/>
    <lineage>
        <taxon>Bacteria</taxon>
        <taxon>Pseudomonadati</taxon>
        <taxon>Bacteroidota</taxon>
        <taxon>Bacteroidia</taxon>
        <taxon>Bacteroidales</taxon>
        <taxon>Bacteroidaceae</taxon>
        <taxon>Bacteroides</taxon>
    </lineage>
</organism>
<dbReference type="AlphaFoldDB" id="A0A413VRT6"/>
<dbReference type="Gene3D" id="1.25.40.390">
    <property type="match status" value="2"/>
</dbReference>
<dbReference type="SUPFAM" id="SSF48452">
    <property type="entry name" value="TPR-like"/>
    <property type="match status" value="1"/>
</dbReference>
<feature type="chain" id="PRO_5019401736" evidence="1">
    <location>
        <begin position="21"/>
        <end position="736"/>
    </location>
</feature>